<feature type="compositionally biased region" description="Basic and acidic residues" evidence="1">
    <location>
        <begin position="26"/>
        <end position="41"/>
    </location>
</feature>
<feature type="compositionally biased region" description="Low complexity" evidence="1">
    <location>
        <begin position="76"/>
        <end position="105"/>
    </location>
</feature>
<dbReference type="GeneID" id="111011781"/>
<gene>
    <name evidence="3" type="primary">LOC111011781</name>
</gene>
<name>A0A6J1CIF3_MOMCH</name>
<dbReference type="PANTHER" id="PTHR33912">
    <property type="entry name" value="OS01G0939400 PROTEIN"/>
    <property type="match status" value="1"/>
</dbReference>
<organism evidence="2 3">
    <name type="scientific">Momordica charantia</name>
    <name type="common">Bitter gourd</name>
    <name type="synonym">Balsam pear</name>
    <dbReference type="NCBI Taxonomy" id="3673"/>
    <lineage>
        <taxon>Eukaryota</taxon>
        <taxon>Viridiplantae</taxon>
        <taxon>Streptophyta</taxon>
        <taxon>Embryophyta</taxon>
        <taxon>Tracheophyta</taxon>
        <taxon>Spermatophyta</taxon>
        <taxon>Magnoliopsida</taxon>
        <taxon>eudicotyledons</taxon>
        <taxon>Gunneridae</taxon>
        <taxon>Pentapetalae</taxon>
        <taxon>rosids</taxon>
        <taxon>fabids</taxon>
        <taxon>Cucurbitales</taxon>
        <taxon>Cucurbitaceae</taxon>
        <taxon>Momordiceae</taxon>
        <taxon>Momordica</taxon>
    </lineage>
</organism>
<dbReference type="KEGG" id="mcha:111011781"/>
<evidence type="ECO:0000313" key="3">
    <source>
        <dbReference type="RefSeq" id="XP_022141364.1"/>
    </source>
</evidence>
<keyword evidence="2" id="KW-1185">Reference proteome</keyword>
<dbReference type="AlphaFoldDB" id="A0A6J1CIF3"/>
<dbReference type="InterPro" id="IPR040381">
    <property type="entry name" value="At4g14450-like"/>
</dbReference>
<evidence type="ECO:0000256" key="1">
    <source>
        <dbReference type="SAM" id="MobiDB-lite"/>
    </source>
</evidence>
<reference evidence="3" key="1">
    <citation type="submission" date="2025-08" db="UniProtKB">
        <authorList>
            <consortium name="RefSeq"/>
        </authorList>
    </citation>
    <scope>IDENTIFICATION</scope>
    <source>
        <strain evidence="3">OHB3-1</strain>
    </source>
</reference>
<evidence type="ECO:0000313" key="2">
    <source>
        <dbReference type="Proteomes" id="UP000504603"/>
    </source>
</evidence>
<feature type="region of interest" description="Disordered" evidence="1">
    <location>
        <begin position="1"/>
        <end position="147"/>
    </location>
</feature>
<protein>
    <submittedName>
        <fullName evidence="3">WW domain-containing adapter protein with coiled-coil</fullName>
    </submittedName>
</protein>
<feature type="compositionally biased region" description="Acidic residues" evidence="1">
    <location>
        <begin position="8"/>
        <end position="22"/>
    </location>
</feature>
<feature type="compositionally biased region" description="Polar residues" evidence="1">
    <location>
        <begin position="59"/>
        <end position="68"/>
    </location>
</feature>
<dbReference type="PANTHER" id="PTHR33912:SF3">
    <property type="entry name" value="OS01G0939400 PROTEIN"/>
    <property type="match status" value="1"/>
</dbReference>
<proteinExistence type="predicted"/>
<dbReference type="Proteomes" id="UP000504603">
    <property type="component" value="Unplaced"/>
</dbReference>
<dbReference type="OrthoDB" id="1935372at2759"/>
<accession>A0A6J1CIF3</accession>
<dbReference type="RefSeq" id="XP_022141364.1">
    <property type="nucleotide sequence ID" value="XM_022285672.1"/>
</dbReference>
<sequence length="170" mass="18263">MSLVDYASSDDDVPAAAEEEQNPEQPENHRVEEPQFPKHEPQPQPPPLNQPILKPNQPLETNGDSSVFSVELPDASLLLNSPTSSSLFGGSDHSSRVAAAMAANASRKRETNVSASALPRSKVPRSTLPHSKNVPDTLGRSLVPPQLTGRSNIVTEDISKLFVKKSAKPS</sequence>